<evidence type="ECO:0000256" key="2">
    <source>
        <dbReference type="ARBA" id="ARBA00022692"/>
    </source>
</evidence>
<dbReference type="OrthoDB" id="444631at2759"/>
<evidence type="ECO:0000313" key="9">
    <source>
        <dbReference type="Proteomes" id="UP000799536"/>
    </source>
</evidence>
<evidence type="ECO:0000256" key="3">
    <source>
        <dbReference type="ARBA" id="ARBA00022989"/>
    </source>
</evidence>
<feature type="transmembrane region" description="Helical" evidence="6">
    <location>
        <begin position="70"/>
        <end position="92"/>
    </location>
</feature>
<evidence type="ECO:0000256" key="1">
    <source>
        <dbReference type="ARBA" id="ARBA00004141"/>
    </source>
</evidence>
<dbReference type="AlphaFoldDB" id="A0A9P4JPK2"/>
<dbReference type="Pfam" id="PF20684">
    <property type="entry name" value="Fung_rhodopsin"/>
    <property type="match status" value="1"/>
</dbReference>
<comment type="similarity">
    <text evidence="5">Belongs to the SAT4 family.</text>
</comment>
<dbReference type="InterPro" id="IPR052337">
    <property type="entry name" value="SAT4-like"/>
</dbReference>
<comment type="subcellular location">
    <subcellularLocation>
        <location evidence="1">Membrane</location>
        <topology evidence="1">Multi-pass membrane protein</topology>
    </subcellularLocation>
</comment>
<keyword evidence="2 6" id="KW-0812">Transmembrane</keyword>
<reference evidence="8" key="1">
    <citation type="journal article" date="2020" name="Stud. Mycol.">
        <title>101 Dothideomycetes genomes: a test case for predicting lifestyles and emergence of pathogens.</title>
        <authorList>
            <person name="Haridas S."/>
            <person name="Albert R."/>
            <person name="Binder M."/>
            <person name="Bloem J."/>
            <person name="Labutti K."/>
            <person name="Salamov A."/>
            <person name="Andreopoulos B."/>
            <person name="Baker S."/>
            <person name="Barry K."/>
            <person name="Bills G."/>
            <person name="Bluhm B."/>
            <person name="Cannon C."/>
            <person name="Castanera R."/>
            <person name="Culley D."/>
            <person name="Daum C."/>
            <person name="Ezra D."/>
            <person name="Gonzalez J."/>
            <person name="Henrissat B."/>
            <person name="Kuo A."/>
            <person name="Liang C."/>
            <person name="Lipzen A."/>
            <person name="Lutzoni F."/>
            <person name="Magnuson J."/>
            <person name="Mondo S."/>
            <person name="Nolan M."/>
            <person name="Ohm R."/>
            <person name="Pangilinan J."/>
            <person name="Park H.-J."/>
            <person name="Ramirez L."/>
            <person name="Alfaro M."/>
            <person name="Sun H."/>
            <person name="Tritt A."/>
            <person name="Yoshinaga Y."/>
            <person name="Zwiers L.-H."/>
            <person name="Turgeon B."/>
            <person name="Goodwin S."/>
            <person name="Spatafora J."/>
            <person name="Crous P."/>
            <person name="Grigoriev I."/>
        </authorList>
    </citation>
    <scope>NUCLEOTIDE SEQUENCE</scope>
    <source>
        <strain evidence="8">ATCC 74209</strain>
    </source>
</reference>
<evidence type="ECO:0000259" key="7">
    <source>
        <dbReference type="Pfam" id="PF20684"/>
    </source>
</evidence>
<evidence type="ECO:0000256" key="6">
    <source>
        <dbReference type="SAM" id="Phobius"/>
    </source>
</evidence>
<feature type="transmembrane region" description="Helical" evidence="6">
    <location>
        <begin position="196"/>
        <end position="218"/>
    </location>
</feature>
<feature type="transmembrane region" description="Helical" evidence="6">
    <location>
        <begin position="39"/>
        <end position="58"/>
    </location>
</feature>
<accession>A0A9P4JPK2</accession>
<name>A0A9P4JPK2_9PLEO</name>
<feature type="transmembrane region" description="Helical" evidence="6">
    <location>
        <begin position="112"/>
        <end position="139"/>
    </location>
</feature>
<keyword evidence="4 6" id="KW-0472">Membrane</keyword>
<keyword evidence="9" id="KW-1185">Reference proteome</keyword>
<keyword evidence="3 6" id="KW-1133">Transmembrane helix</keyword>
<dbReference type="PANTHER" id="PTHR33048">
    <property type="entry name" value="PTH11-LIKE INTEGRAL MEMBRANE PROTEIN (AFU_ORTHOLOGUE AFUA_5G11245)"/>
    <property type="match status" value="1"/>
</dbReference>
<feature type="transmembrane region" description="Helical" evidence="6">
    <location>
        <begin position="230"/>
        <end position="255"/>
    </location>
</feature>
<evidence type="ECO:0000256" key="4">
    <source>
        <dbReference type="ARBA" id="ARBA00023136"/>
    </source>
</evidence>
<proteinExistence type="inferred from homology"/>
<comment type="caution">
    <text evidence="8">The sequence shown here is derived from an EMBL/GenBank/DDBJ whole genome shotgun (WGS) entry which is preliminary data.</text>
</comment>
<feature type="domain" description="Rhodopsin" evidence="7">
    <location>
        <begin position="54"/>
        <end position="296"/>
    </location>
</feature>
<evidence type="ECO:0000256" key="5">
    <source>
        <dbReference type="ARBA" id="ARBA00038359"/>
    </source>
</evidence>
<gene>
    <name evidence="8" type="ORF">GQ43DRAFT_480227</name>
</gene>
<protein>
    <recommendedName>
        <fullName evidence="7">Rhodopsin domain-containing protein</fullName>
    </recommendedName>
</protein>
<dbReference type="InterPro" id="IPR049326">
    <property type="entry name" value="Rhodopsin_dom_fungi"/>
</dbReference>
<feature type="transmembrane region" description="Helical" evidence="6">
    <location>
        <begin position="151"/>
        <end position="176"/>
    </location>
</feature>
<sequence length="414" mass="46376">MDLTKLTPEMMDRIPTLSPPAGTRPNFINPPSRKLQIRLVSYILLPIMACFLALRMYTRARITRGLGADDYLAVVSAIFIAAYCGVVLWMVDGHNPLGLHAWDVPLSHINEAFFKATLSSSCIHALATIFVKTTLLVLYLRIFNLNSRARIMIWAGIVFIVLFYVSSAAAQIYACVPRGNGRNAWLIQQREGKELLFLNITAVSGLVGVVTDLYILYIPTHLVMGMRLPFARKVGACSIFLTGLIACICSIAGTILRFKVRPNGDAMWTPIPAQALGIVELNVALMCSCMPVIFVFFKSIAQQALYQRLMGCFRSRKSSRRDEKPDTLPSFVAYNPNYFAHPDDRVIVSSNEKLPQIPKATMTGLRSFIMKVQRSNNVESTATRERETWDETGVWDGRDEYHQQLKTTVTPSKD</sequence>
<dbReference type="EMBL" id="ML993952">
    <property type="protein sequence ID" value="KAF2202016.1"/>
    <property type="molecule type" value="Genomic_DNA"/>
</dbReference>
<organism evidence="8 9">
    <name type="scientific">Delitschia confertaspora ATCC 74209</name>
    <dbReference type="NCBI Taxonomy" id="1513339"/>
    <lineage>
        <taxon>Eukaryota</taxon>
        <taxon>Fungi</taxon>
        <taxon>Dikarya</taxon>
        <taxon>Ascomycota</taxon>
        <taxon>Pezizomycotina</taxon>
        <taxon>Dothideomycetes</taxon>
        <taxon>Pleosporomycetidae</taxon>
        <taxon>Pleosporales</taxon>
        <taxon>Delitschiaceae</taxon>
        <taxon>Delitschia</taxon>
    </lineage>
</organism>
<dbReference type="PANTHER" id="PTHR33048:SF158">
    <property type="entry name" value="MEMBRANE PROTEIN PTH11-LIKE, PUTATIVE-RELATED"/>
    <property type="match status" value="1"/>
</dbReference>
<evidence type="ECO:0000313" key="8">
    <source>
        <dbReference type="EMBL" id="KAF2202016.1"/>
    </source>
</evidence>
<dbReference type="GO" id="GO:0016020">
    <property type="term" value="C:membrane"/>
    <property type="evidence" value="ECO:0007669"/>
    <property type="project" value="UniProtKB-SubCell"/>
</dbReference>
<feature type="transmembrane region" description="Helical" evidence="6">
    <location>
        <begin position="275"/>
        <end position="297"/>
    </location>
</feature>
<dbReference type="Proteomes" id="UP000799536">
    <property type="component" value="Unassembled WGS sequence"/>
</dbReference>